<keyword evidence="1" id="KW-0472">Membrane</keyword>
<feature type="transmembrane region" description="Helical" evidence="1">
    <location>
        <begin position="45"/>
        <end position="63"/>
    </location>
</feature>
<keyword evidence="3" id="KW-1185">Reference proteome</keyword>
<dbReference type="RefSeq" id="WP_091591018.1">
    <property type="nucleotide sequence ID" value="NZ_FNEE01000002.1"/>
</dbReference>
<dbReference type="Proteomes" id="UP000198894">
    <property type="component" value="Unassembled WGS sequence"/>
</dbReference>
<feature type="transmembrane region" description="Helical" evidence="1">
    <location>
        <begin position="12"/>
        <end position="33"/>
    </location>
</feature>
<proteinExistence type="predicted"/>
<gene>
    <name evidence="2" type="ORF">SAMN05428953_10299</name>
</gene>
<keyword evidence="1" id="KW-0812">Transmembrane</keyword>
<dbReference type="Pfam" id="PF13795">
    <property type="entry name" value="HupE_UreJ_2"/>
    <property type="match status" value="1"/>
</dbReference>
<name>A0A1G8L0A8_9HYPH</name>
<evidence type="ECO:0000313" key="3">
    <source>
        <dbReference type="Proteomes" id="UP000198894"/>
    </source>
</evidence>
<dbReference type="InterPro" id="IPR032809">
    <property type="entry name" value="Put_HupE_UreJ"/>
</dbReference>
<dbReference type="EMBL" id="FNEE01000002">
    <property type="protein sequence ID" value="SDI49089.1"/>
    <property type="molecule type" value="Genomic_DNA"/>
</dbReference>
<evidence type="ECO:0000256" key="1">
    <source>
        <dbReference type="SAM" id="Phobius"/>
    </source>
</evidence>
<dbReference type="AlphaFoldDB" id="A0A1G8L0A8"/>
<accession>A0A1G8L0A8</accession>
<sequence length="71" mass="7830">MGADPMVPLALFSFNVGVELGQLIFIAVVLVAIHLVQRVYELPRQAVVASAYVIGTIAAFWSIERFDSMFM</sequence>
<evidence type="ECO:0000313" key="2">
    <source>
        <dbReference type="EMBL" id="SDI49089.1"/>
    </source>
</evidence>
<organism evidence="2 3">
    <name type="scientific">Mesorhizobium muleiense</name>
    <dbReference type="NCBI Taxonomy" id="1004279"/>
    <lineage>
        <taxon>Bacteria</taxon>
        <taxon>Pseudomonadati</taxon>
        <taxon>Pseudomonadota</taxon>
        <taxon>Alphaproteobacteria</taxon>
        <taxon>Hyphomicrobiales</taxon>
        <taxon>Phyllobacteriaceae</taxon>
        <taxon>Mesorhizobium</taxon>
    </lineage>
</organism>
<protein>
    <submittedName>
        <fullName evidence="2">HupE / UreJ protein</fullName>
    </submittedName>
</protein>
<keyword evidence="1" id="KW-1133">Transmembrane helix</keyword>
<reference evidence="3" key="1">
    <citation type="submission" date="2016-10" db="EMBL/GenBank/DDBJ databases">
        <authorList>
            <person name="Varghese N."/>
            <person name="Submissions S."/>
        </authorList>
    </citation>
    <scope>NUCLEOTIDE SEQUENCE [LARGE SCALE GENOMIC DNA]</scope>
    <source>
        <strain evidence="3">CGMCC 1.11022</strain>
    </source>
</reference>